<comment type="caution">
    <text evidence="4">The sequence shown here is derived from an EMBL/GenBank/DDBJ whole genome shotgun (WGS) entry which is preliminary data.</text>
</comment>
<dbReference type="Proteomes" id="UP000640274">
    <property type="component" value="Unassembled WGS sequence"/>
</dbReference>
<protein>
    <recommendedName>
        <fullName evidence="3">CBM-cenC domain-containing protein</fullName>
    </recommendedName>
</protein>
<evidence type="ECO:0000313" key="4">
    <source>
        <dbReference type="EMBL" id="MBJ6361567.1"/>
    </source>
</evidence>
<dbReference type="Gene3D" id="2.60.120.260">
    <property type="entry name" value="Galactose-binding domain-like"/>
    <property type="match status" value="3"/>
</dbReference>
<organism evidence="4 5">
    <name type="scientific">Paenibacillus roseus</name>
    <dbReference type="NCBI Taxonomy" id="2798579"/>
    <lineage>
        <taxon>Bacteria</taxon>
        <taxon>Bacillati</taxon>
        <taxon>Bacillota</taxon>
        <taxon>Bacilli</taxon>
        <taxon>Bacillales</taxon>
        <taxon>Paenibacillaceae</taxon>
        <taxon>Paenibacillus</taxon>
    </lineage>
</organism>
<keyword evidence="1" id="KW-0378">Hydrolase</keyword>
<feature type="signal peptide" evidence="2">
    <location>
        <begin position="1"/>
        <end position="26"/>
    </location>
</feature>
<evidence type="ECO:0000256" key="2">
    <source>
        <dbReference type="SAM" id="SignalP"/>
    </source>
</evidence>
<proteinExistence type="predicted"/>
<keyword evidence="2" id="KW-0732">Signal</keyword>
<evidence type="ECO:0000259" key="3">
    <source>
        <dbReference type="Pfam" id="PF02018"/>
    </source>
</evidence>
<evidence type="ECO:0000313" key="5">
    <source>
        <dbReference type="Proteomes" id="UP000640274"/>
    </source>
</evidence>
<evidence type="ECO:0000256" key="1">
    <source>
        <dbReference type="ARBA" id="ARBA00022801"/>
    </source>
</evidence>
<dbReference type="AlphaFoldDB" id="A0A934J717"/>
<gene>
    <name evidence="4" type="ORF">JFN88_09665</name>
</gene>
<name>A0A934J717_9BACL</name>
<dbReference type="RefSeq" id="WP_199019123.1">
    <property type="nucleotide sequence ID" value="NZ_JAELUP010000033.1"/>
</dbReference>
<reference evidence="4" key="1">
    <citation type="submission" date="2020-12" db="EMBL/GenBank/DDBJ databases">
        <authorList>
            <person name="Huq M.A."/>
        </authorList>
    </citation>
    <scope>NUCLEOTIDE SEQUENCE</scope>
    <source>
        <strain evidence="4">MAHUQ-46</strain>
    </source>
</reference>
<accession>A0A934J717</accession>
<dbReference type="Pfam" id="PF02018">
    <property type="entry name" value="CBM_4_9"/>
    <property type="match status" value="1"/>
</dbReference>
<dbReference type="GO" id="GO:0016798">
    <property type="term" value="F:hydrolase activity, acting on glycosyl bonds"/>
    <property type="evidence" value="ECO:0007669"/>
    <property type="project" value="InterPro"/>
</dbReference>
<dbReference type="EMBL" id="JAELUP010000033">
    <property type="protein sequence ID" value="MBJ6361567.1"/>
    <property type="molecule type" value="Genomic_DNA"/>
</dbReference>
<dbReference type="InterPro" id="IPR003305">
    <property type="entry name" value="CenC_carb-bd"/>
</dbReference>
<keyword evidence="5" id="KW-1185">Reference proteome</keyword>
<feature type="domain" description="CBM-cenC" evidence="3">
    <location>
        <begin position="394"/>
        <end position="538"/>
    </location>
</feature>
<sequence>MKYLLFTKFAIIFVLCWFNAASVANGQQYTYDDAERIVTATDSSGRSIHYNVDSMGNIKESSPVPSPNLLKNGDFKTNTGSTGVADYWHTFVSQANITTDFQVVSASATNAQKISAAQLEQWDNVILHQTVALKAETFYEFKGNIHIVSLQRAQVVLTIEFTNASGVQVEEIKQVYPSVTNGVKAFSRQGLVPSGSTHAKVSIYIQGTAQNGSGTLRVNQLSFTHPQFINILNNGSFDHNNQSDVADGWSTYVSNGAGPVSFEIVSSPVVAGKFAQKIKATRLGQWDNAMIQQTQLVNREPFYELSGYISVASLQNARVLLSAEFLDQSGVRIKEDQQEFKKTTGGYVMAALQGEIPSNAATVKTSVYIQGMQQNSSGAIYLDAFQFGYKKQLNALANGSFEYEGNVRGVAESWHSYVTPGKGTGRFELTGTSASSASGRKAQKITAAQLGKWENVIIEQTVNVQSGQQYQLTGLMNILSLKQARVLLNIEFLNANGGKVGEKQLEYKAASNGMSPISVHGQFPTGTSKVKLSIQIQSTGTNGAATIILDHFAYQIR</sequence>
<feature type="chain" id="PRO_5037128714" description="CBM-cenC domain-containing protein" evidence="2">
    <location>
        <begin position="27"/>
        <end position="557"/>
    </location>
</feature>